<feature type="transmembrane region" description="Helical" evidence="7">
    <location>
        <begin position="133"/>
        <end position="156"/>
    </location>
</feature>
<protein>
    <submittedName>
        <fullName evidence="9">Peptide/nickel transport system permease protein</fullName>
    </submittedName>
</protein>
<evidence type="ECO:0000313" key="9">
    <source>
        <dbReference type="EMBL" id="MBP2024969.1"/>
    </source>
</evidence>
<dbReference type="Pfam" id="PF00528">
    <property type="entry name" value="BPD_transp_1"/>
    <property type="match status" value="1"/>
</dbReference>
<evidence type="ECO:0000256" key="2">
    <source>
        <dbReference type="ARBA" id="ARBA00022448"/>
    </source>
</evidence>
<dbReference type="PANTHER" id="PTHR43163">
    <property type="entry name" value="DIPEPTIDE TRANSPORT SYSTEM PERMEASE PROTEIN DPPB-RELATED"/>
    <property type="match status" value="1"/>
</dbReference>
<proteinExistence type="inferred from homology"/>
<feature type="transmembrane region" description="Helical" evidence="7">
    <location>
        <begin position="235"/>
        <end position="257"/>
    </location>
</feature>
<dbReference type="EMBL" id="JAGGLJ010000004">
    <property type="protein sequence ID" value="MBP2024969.1"/>
    <property type="molecule type" value="Genomic_DNA"/>
</dbReference>
<reference evidence="9 10" key="1">
    <citation type="submission" date="2021-03" db="EMBL/GenBank/DDBJ databases">
        <title>Genomic Encyclopedia of Type Strains, Phase IV (KMG-IV): sequencing the most valuable type-strain genomes for metagenomic binning, comparative biology and taxonomic classification.</title>
        <authorList>
            <person name="Goeker M."/>
        </authorList>
    </citation>
    <scope>NUCLEOTIDE SEQUENCE [LARGE SCALE GENOMIC DNA]</scope>
    <source>
        <strain evidence="9 10">DSM 27563</strain>
    </source>
</reference>
<evidence type="ECO:0000256" key="4">
    <source>
        <dbReference type="ARBA" id="ARBA00022692"/>
    </source>
</evidence>
<keyword evidence="10" id="KW-1185">Reference proteome</keyword>
<feature type="transmembrane region" description="Helical" evidence="7">
    <location>
        <begin position="100"/>
        <end position="121"/>
    </location>
</feature>
<comment type="similarity">
    <text evidence="7">Belongs to the binding-protein-dependent transport system permease family.</text>
</comment>
<feature type="transmembrane region" description="Helical" evidence="7">
    <location>
        <begin position="181"/>
        <end position="201"/>
    </location>
</feature>
<evidence type="ECO:0000313" key="10">
    <source>
        <dbReference type="Proteomes" id="UP001519306"/>
    </source>
</evidence>
<keyword evidence="3" id="KW-1003">Cell membrane</keyword>
<dbReference type="InterPro" id="IPR035906">
    <property type="entry name" value="MetI-like_sf"/>
</dbReference>
<evidence type="ECO:0000256" key="3">
    <source>
        <dbReference type="ARBA" id="ARBA00022475"/>
    </source>
</evidence>
<dbReference type="Proteomes" id="UP001519306">
    <property type="component" value="Unassembled WGS sequence"/>
</dbReference>
<sequence>MSIIKRIFSGVLTVFVISVVVFFMFQIIPGDPVLSQLGAEEIDNNPKLAAKFREEFNLDEPVHKRYVNWINGAVKGDLGNSFKYKKPVSELINKRLGPTLTITFLSMILTIIISIPLGLYISKKEESGMGIAYNILSQLGLAIPSFWLAILFMWIFSLKLNLFPTRSYISLNDPIRTLKSIFMPVLVLSIGNISIVIRYLVNAVNEEKNKDYVLLAKAKGLLDDKVLSKHIFKNALIPLITILSMVLINLAMGSIIIENVFNIQGLGSLLIVAIKESDYPVSQGIILFYSILVVFINLLVDILYMIIDPRIDLRRRK</sequence>
<dbReference type="RefSeq" id="WP_210060276.1">
    <property type="nucleotide sequence ID" value="NZ_JAGGLJ010000004.1"/>
</dbReference>
<evidence type="ECO:0000256" key="1">
    <source>
        <dbReference type="ARBA" id="ARBA00004651"/>
    </source>
</evidence>
<keyword evidence="2 7" id="KW-0813">Transport</keyword>
<keyword evidence="4 7" id="KW-0812">Transmembrane</keyword>
<comment type="subcellular location">
    <subcellularLocation>
        <location evidence="1 7">Cell membrane</location>
        <topology evidence="1 7">Multi-pass membrane protein</topology>
    </subcellularLocation>
</comment>
<evidence type="ECO:0000256" key="6">
    <source>
        <dbReference type="ARBA" id="ARBA00023136"/>
    </source>
</evidence>
<feature type="transmembrane region" description="Helical" evidence="7">
    <location>
        <begin position="286"/>
        <end position="307"/>
    </location>
</feature>
<dbReference type="Pfam" id="PF19300">
    <property type="entry name" value="BPD_transp_1_N"/>
    <property type="match status" value="1"/>
</dbReference>
<feature type="transmembrane region" description="Helical" evidence="7">
    <location>
        <begin position="7"/>
        <end position="28"/>
    </location>
</feature>
<accession>A0ABS4KB02</accession>
<gene>
    <name evidence="9" type="ORF">J2Z71_000494</name>
</gene>
<dbReference type="InterPro" id="IPR000515">
    <property type="entry name" value="MetI-like"/>
</dbReference>
<keyword evidence="6 7" id="KW-0472">Membrane</keyword>
<comment type="caution">
    <text evidence="9">The sequence shown here is derived from an EMBL/GenBank/DDBJ whole genome shotgun (WGS) entry which is preliminary data.</text>
</comment>
<evidence type="ECO:0000256" key="5">
    <source>
        <dbReference type="ARBA" id="ARBA00022989"/>
    </source>
</evidence>
<name>A0ABS4KB02_9FIRM</name>
<keyword evidence="5 7" id="KW-1133">Transmembrane helix</keyword>
<dbReference type="InterPro" id="IPR045621">
    <property type="entry name" value="BPD_transp_1_N"/>
</dbReference>
<dbReference type="PROSITE" id="PS50928">
    <property type="entry name" value="ABC_TM1"/>
    <property type="match status" value="1"/>
</dbReference>
<feature type="domain" description="ABC transmembrane type-1" evidence="8">
    <location>
        <begin position="96"/>
        <end position="304"/>
    </location>
</feature>
<dbReference type="Gene3D" id="1.10.3720.10">
    <property type="entry name" value="MetI-like"/>
    <property type="match status" value="1"/>
</dbReference>
<evidence type="ECO:0000256" key="7">
    <source>
        <dbReference type="RuleBase" id="RU363032"/>
    </source>
</evidence>
<dbReference type="SUPFAM" id="SSF161098">
    <property type="entry name" value="MetI-like"/>
    <property type="match status" value="1"/>
</dbReference>
<organism evidence="9 10">
    <name type="scientific">Peptoniphilus stercorisuis</name>
    <dbReference type="NCBI Taxonomy" id="1436965"/>
    <lineage>
        <taxon>Bacteria</taxon>
        <taxon>Bacillati</taxon>
        <taxon>Bacillota</taxon>
        <taxon>Tissierellia</taxon>
        <taxon>Tissierellales</taxon>
        <taxon>Peptoniphilaceae</taxon>
        <taxon>Peptoniphilus</taxon>
    </lineage>
</organism>
<dbReference type="PANTHER" id="PTHR43163:SF6">
    <property type="entry name" value="DIPEPTIDE TRANSPORT SYSTEM PERMEASE PROTEIN DPPB-RELATED"/>
    <property type="match status" value="1"/>
</dbReference>
<dbReference type="CDD" id="cd06261">
    <property type="entry name" value="TM_PBP2"/>
    <property type="match status" value="1"/>
</dbReference>
<evidence type="ECO:0000259" key="8">
    <source>
        <dbReference type="PROSITE" id="PS50928"/>
    </source>
</evidence>